<proteinExistence type="predicted"/>
<protein>
    <submittedName>
        <fullName evidence="4">Putative metallo beta lactamase superfamily protein</fullName>
    </submittedName>
</protein>
<dbReference type="Gene3D" id="3.60.15.10">
    <property type="entry name" value="Ribonuclease Z/Hydroxyacylglutathione hydrolase-like"/>
    <property type="match status" value="1"/>
</dbReference>
<dbReference type="Pfam" id="PF00753">
    <property type="entry name" value="Lactamase_B"/>
    <property type="match status" value="1"/>
</dbReference>
<dbReference type="SUPFAM" id="SSF56281">
    <property type="entry name" value="Metallo-hydrolase/oxidoreductase"/>
    <property type="match status" value="1"/>
</dbReference>
<evidence type="ECO:0000256" key="2">
    <source>
        <dbReference type="SAM" id="SignalP"/>
    </source>
</evidence>
<reference evidence="4 5" key="1">
    <citation type="submission" date="2018-09" db="EMBL/GenBank/DDBJ databases">
        <title>Complete genome sequence of Euzebya sp. DY32-46 isolated from seawater of Pacific Ocean.</title>
        <authorList>
            <person name="Xu L."/>
            <person name="Wu Y.-H."/>
            <person name="Xu X.-W."/>
        </authorList>
    </citation>
    <scope>NUCLEOTIDE SEQUENCE [LARGE SCALE GENOMIC DNA]</scope>
    <source>
        <strain evidence="4 5">DY32-46</strain>
    </source>
</reference>
<dbReference type="PROSITE" id="PS51257">
    <property type="entry name" value="PROKAR_LIPOPROTEIN"/>
    <property type="match status" value="1"/>
</dbReference>
<evidence type="ECO:0000313" key="5">
    <source>
        <dbReference type="Proteomes" id="UP000264006"/>
    </source>
</evidence>
<sequence length="352" mass="36389">MIPRPLSALVLALTLSLVAAACATDADPNTTASVAAETAATDTATTDPDPTASEATTSETTASETSASETTASETTASETTAESMIRDSGLAVTVQPIGDLVVHSLTPPEMAFANSTHIIETTNALVVIDTQFLLPNATDFRAYADSLGKPIDRVFITHAHPDHFLGSEAFADLPVFALDAVSAAIAANGDAEVEEKQGDFGSEAIAGTYVVPEVIEPGTIEIDGVEFELTEVTDAEAEVQLVVRVPEAGVVATGDIVYSGIHLILAGPADTWTAALQELADNGDSIVLPGHGVPSDSSVFDANIEWLATAGELLATVDTAEAFKQGLIDAFPDLGMTGAIDFVTPFLFPEE</sequence>
<feature type="region of interest" description="Disordered" evidence="1">
    <location>
        <begin position="27"/>
        <end position="84"/>
    </location>
</feature>
<dbReference type="PANTHER" id="PTHR42951:SF4">
    <property type="entry name" value="ACYL-COENZYME A THIOESTERASE MBLAC2"/>
    <property type="match status" value="1"/>
</dbReference>
<evidence type="ECO:0000313" key="4">
    <source>
        <dbReference type="EMBL" id="AXV06142.1"/>
    </source>
</evidence>
<dbReference type="OrthoDB" id="2273115at2"/>
<feature type="signal peptide" evidence="2">
    <location>
        <begin position="1"/>
        <end position="23"/>
    </location>
</feature>
<evidence type="ECO:0000259" key="3">
    <source>
        <dbReference type="SMART" id="SM00849"/>
    </source>
</evidence>
<dbReference type="InterPro" id="IPR001279">
    <property type="entry name" value="Metallo-B-lactamas"/>
</dbReference>
<feature type="domain" description="Metallo-beta-lactamase" evidence="3">
    <location>
        <begin position="114"/>
        <end position="292"/>
    </location>
</feature>
<organism evidence="4 5">
    <name type="scientific">Euzebya pacifica</name>
    <dbReference type="NCBI Taxonomy" id="1608957"/>
    <lineage>
        <taxon>Bacteria</taxon>
        <taxon>Bacillati</taxon>
        <taxon>Actinomycetota</taxon>
        <taxon>Nitriliruptoria</taxon>
        <taxon>Euzebyales</taxon>
    </lineage>
</organism>
<dbReference type="AlphaFoldDB" id="A0A346XV95"/>
<dbReference type="RefSeq" id="WP_114590840.1">
    <property type="nucleotide sequence ID" value="NZ_CP031165.1"/>
</dbReference>
<gene>
    <name evidence="4" type="ORF">DVS28_a1443</name>
</gene>
<dbReference type="PANTHER" id="PTHR42951">
    <property type="entry name" value="METALLO-BETA-LACTAMASE DOMAIN-CONTAINING"/>
    <property type="match status" value="1"/>
</dbReference>
<evidence type="ECO:0000256" key="1">
    <source>
        <dbReference type="SAM" id="MobiDB-lite"/>
    </source>
</evidence>
<dbReference type="InterPro" id="IPR050855">
    <property type="entry name" value="NDM-1-like"/>
</dbReference>
<dbReference type="SMART" id="SM00849">
    <property type="entry name" value="Lactamase_B"/>
    <property type="match status" value="1"/>
</dbReference>
<keyword evidence="2" id="KW-0732">Signal</keyword>
<dbReference type="InterPro" id="IPR036866">
    <property type="entry name" value="RibonucZ/Hydroxyglut_hydro"/>
</dbReference>
<name>A0A346XV95_9ACTN</name>
<accession>A0A346XV95</accession>
<keyword evidence="5" id="KW-1185">Reference proteome</keyword>
<dbReference type="Proteomes" id="UP000264006">
    <property type="component" value="Chromosome"/>
</dbReference>
<dbReference type="EMBL" id="CP031165">
    <property type="protein sequence ID" value="AXV06142.1"/>
    <property type="molecule type" value="Genomic_DNA"/>
</dbReference>
<dbReference type="KEGG" id="euz:DVS28_a1443"/>
<feature type="chain" id="PRO_5038676932" evidence="2">
    <location>
        <begin position="24"/>
        <end position="352"/>
    </location>
</feature>